<dbReference type="InterPro" id="IPR005821">
    <property type="entry name" value="Ion_trans_dom"/>
</dbReference>
<feature type="transmembrane region" description="Helical" evidence="12">
    <location>
        <begin position="192"/>
        <end position="215"/>
    </location>
</feature>
<dbReference type="Proteomes" id="UP000887565">
    <property type="component" value="Unplaced"/>
</dbReference>
<keyword evidence="9" id="KW-0406">Ion transport</keyword>
<evidence type="ECO:0000256" key="2">
    <source>
        <dbReference type="ARBA" id="ARBA00022448"/>
    </source>
</evidence>
<sequence length="410" mass="47711">MDEKVILNVGGIRHETYKSTLKKIPATRLSRLTEALSNYDHVLNEYYFDRHPGVFSQVLNYYRTGKLHYPTDVCGPLFEEELEFWGLDSNQVEPCCWMTYTQHRDTQETLTVLDQLDLDNEPLNDEQVSKKFGWEEEYLKGQLSSWQRAKPIVWALFNEPYSSTTAKLPVSNSSPGFFPGLFPQTGERSYSFWPTLAIAVTSVLFICISITTFCLKTHPYFRIPTLETFYFYSNYSTSGERFIFAPSRRKFFKNGINIIDLVATLSYLIDIFIQQFAGETNKDFVEFFSIIRIMRLFKLTQHSKGLKILIHTFRASAKELMLLVFFLVLGVVIFAALIYYAERIETNPDNHFVSIPLSCIELKIFDNVPITTNNFLREYDHWTNDSLVKDNWVTTTIGDPVDFNVRFPRP</sequence>
<name>A0A915L607_ROMCU</name>
<evidence type="ECO:0000256" key="8">
    <source>
        <dbReference type="ARBA" id="ARBA00022989"/>
    </source>
</evidence>
<dbReference type="Pfam" id="PF00520">
    <property type="entry name" value="Ion_trans"/>
    <property type="match status" value="1"/>
</dbReference>
<dbReference type="InterPro" id="IPR028325">
    <property type="entry name" value="VG_K_chnl"/>
</dbReference>
<dbReference type="GO" id="GO:0008076">
    <property type="term" value="C:voltage-gated potassium channel complex"/>
    <property type="evidence" value="ECO:0007669"/>
    <property type="project" value="InterPro"/>
</dbReference>
<keyword evidence="8 12" id="KW-1133">Transmembrane helix</keyword>
<dbReference type="Gene3D" id="3.30.710.10">
    <property type="entry name" value="Potassium Channel Kv1.1, Chain A"/>
    <property type="match status" value="1"/>
</dbReference>
<dbReference type="OMA" id="HEYFNIK"/>
<dbReference type="InterPro" id="IPR000210">
    <property type="entry name" value="BTB/POZ_dom"/>
</dbReference>
<evidence type="ECO:0000256" key="4">
    <source>
        <dbReference type="ARBA" id="ARBA00022692"/>
    </source>
</evidence>
<dbReference type="GO" id="GO:0032590">
    <property type="term" value="C:dendrite membrane"/>
    <property type="evidence" value="ECO:0007669"/>
    <property type="project" value="TreeGrafter"/>
</dbReference>
<dbReference type="PRINTS" id="PR01491">
    <property type="entry name" value="KVCHANNEL"/>
</dbReference>
<dbReference type="Gene3D" id="1.10.287.70">
    <property type="match status" value="1"/>
</dbReference>
<keyword evidence="14" id="KW-1185">Reference proteome</keyword>
<accession>A0A915L607</accession>
<dbReference type="FunFam" id="3.30.710.10:FF:000020">
    <property type="entry name" value="Potassium voltage-gated channel protein Shaw"/>
    <property type="match status" value="1"/>
</dbReference>
<evidence type="ECO:0000313" key="14">
    <source>
        <dbReference type="Proteomes" id="UP000887565"/>
    </source>
</evidence>
<dbReference type="GO" id="GO:0005251">
    <property type="term" value="F:delayed rectifier potassium channel activity"/>
    <property type="evidence" value="ECO:0007669"/>
    <property type="project" value="TreeGrafter"/>
</dbReference>
<evidence type="ECO:0000256" key="3">
    <source>
        <dbReference type="ARBA" id="ARBA00022538"/>
    </source>
</evidence>
<feature type="domain" description="BTB" evidence="13">
    <location>
        <begin position="3"/>
        <end position="103"/>
    </location>
</feature>
<dbReference type="PRINTS" id="PR01498">
    <property type="entry name" value="SHAWCHANNEL"/>
</dbReference>
<dbReference type="InterPro" id="IPR003974">
    <property type="entry name" value="K_chnl_volt-dep_Kv3"/>
</dbReference>
<dbReference type="PANTHER" id="PTHR11537:SF252">
    <property type="entry name" value="POTASSIUM VOLTAGE-GATED CHANNEL PROTEIN SHAW"/>
    <property type="match status" value="1"/>
</dbReference>
<evidence type="ECO:0000256" key="6">
    <source>
        <dbReference type="ARBA" id="ARBA00022882"/>
    </source>
</evidence>
<dbReference type="InterPro" id="IPR003131">
    <property type="entry name" value="T1-type_BTB"/>
</dbReference>
<dbReference type="SUPFAM" id="SSF54695">
    <property type="entry name" value="POZ domain"/>
    <property type="match status" value="1"/>
</dbReference>
<keyword evidence="2" id="KW-0813">Transport</keyword>
<keyword evidence="10 12" id="KW-0472">Membrane</keyword>
<dbReference type="WBParaSite" id="nRc.2.0.1.t45215-RA">
    <property type="protein sequence ID" value="nRc.2.0.1.t45215-RA"/>
    <property type="gene ID" value="nRc.2.0.1.g45215"/>
</dbReference>
<evidence type="ECO:0000256" key="11">
    <source>
        <dbReference type="ARBA" id="ARBA00023303"/>
    </source>
</evidence>
<dbReference type="InterPro" id="IPR003968">
    <property type="entry name" value="K_chnl_volt-dep_Kv"/>
</dbReference>
<evidence type="ECO:0000256" key="7">
    <source>
        <dbReference type="ARBA" id="ARBA00022958"/>
    </source>
</evidence>
<dbReference type="GO" id="GO:0051260">
    <property type="term" value="P:protein homooligomerization"/>
    <property type="evidence" value="ECO:0007669"/>
    <property type="project" value="InterPro"/>
</dbReference>
<dbReference type="InterPro" id="IPR011333">
    <property type="entry name" value="SKP1/BTB/POZ_sf"/>
</dbReference>
<dbReference type="Pfam" id="PF02214">
    <property type="entry name" value="BTB_2"/>
    <property type="match status" value="1"/>
</dbReference>
<evidence type="ECO:0000256" key="9">
    <source>
        <dbReference type="ARBA" id="ARBA00023065"/>
    </source>
</evidence>
<evidence type="ECO:0000256" key="12">
    <source>
        <dbReference type="SAM" id="Phobius"/>
    </source>
</evidence>
<dbReference type="GO" id="GO:0045211">
    <property type="term" value="C:postsynaptic membrane"/>
    <property type="evidence" value="ECO:0007669"/>
    <property type="project" value="TreeGrafter"/>
</dbReference>
<feature type="transmembrane region" description="Helical" evidence="12">
    <location>
        <begin position="258"/>
        <end position="278"/>
    </location>
</feature>
<feature type="transmembrane region" description="Helical" evidence="12">
    <location>
        <begin position="320"/>
        <end position="341"/>
    </location>
</feature>
<dbReference type="GO" id="GO:0001508">
    <property type="term" value="P:action potential"/>
    <property type="evidence" value="ECO:0007669"/>
    <property type="project" value="TreeGrafter"/>
</dbReference>
<reference evidence="15" key="1">
    <citation type="submission" date="2022-11" db="UniProtKB">
        <authorList>
            <consortium name="WormBaseParasite"/>
        </authorList>
    </citation>
    <scope>IDENTIFICATION</scope>
</reference>
<keyword evidence="7" id="KW-0630">Potassium</keyword>
<dbReference type="PRINTS" id="PR00169">
    <property type="entry name" value="KCHANNEL"/>
</dbReference>
<evidence type="ECO:0000256" key="10">
    <source>
        <dbReference type="ARBA" id="ARBA00023136"/>
    </source>
</evidence>
<evidence type="ECO:0000313" key="15">
    <source>
        <dbReference type="WBParaSite" id="nRc.2.0.1.t45215-RA"/>
    </source>
</evidence>
<keyword evidence="11" id="KW-0407">Ion channel</keyword>
<dbReference type="PANTHER" id="PTHR11537">
    <property type="entry name" value="VOLTAGE-GATED POTASSIUM CHANNEL"/>
    <property type="match status" value="1"/>
</dbReference>
<dbReference type="AlphaFoldDB" id="A0A915L607"/>
<keyword evidence="6" id="KW-0851">Voltage-gated channel</keyword>
<keyword evidence="4 12" id="KW-0812">Transmembrane</keyword>
<evidence type="ECO:0000256" key="1">
    <source>
        <dbReference type="ARBA" id="ARBA00004141"/>
    </source>
</evidence>
<organism evidence="14 15">
    <name type="scientific">Romanomermis culicivorax</name>
    <name type="common">Nematode worm</name>
    <dbReference type="NCBI Taxonomy" id="13658"/>
    <lineage>
        <taxon>Eukaryota</taxon>
        <taxon>Metazoa</taxon>
        <taxon>Ecdysozoa</taxon>
        <taxon>Nematoda</taxon>
        <taxon>Enoplea</taxon>
        <taxon>Dorylaimia</taxon>
        <taxon>Mermithida</taxon>
        <taxon>Mermithoidea</taxon>
        <taxon>Mermithidae</taxon>
        <taxon>Romanomermis</taxon>
    </lineage>
</organism>
<proteinExistence type="predicted"/>
<dbReference type="SUPFAM" id="SSF81324">
    <property type="entry name" value="Voltage-gated potassium channels"/>
    <property type="match status" value="1"/>
</dbReference>
<evidence type="ECO:0000256" key="5">
    <source>
        <dbReference type="ARBA" id="ARBA00022826"/>
    </source>
</evidence>
<dbReference type="GO" id="GO:0042734">
    <property type="term" value="C:presynaptic membrane"/>
    <property type="evidence" value="ECO:0007669"/>
    <property type="project" value="TreeGrafter"/>
</dbReference>
<dbReference type="SMART" id="SM00225">
    <property type="entry name" value="BTB"/>
    <property type="match status" value="1"/>
</dbReference>
<keyword evidence="5" id="KW-0631">Potassium channel</keyword>
<evidence type="ECO:0000259" key="13">
    <source>
        <dbReference type="SMART" id="SM00225"/>
    </source>
</evidence>
<protein>
    <submittedName>
        <fullName evidence="15">BTB domain-containing protein</fullName>
    </submittedName>
</protein>
<dbReference type="InterPro" id="IPR027359">
    <property type="entry name" value="Volt_channel_dom_sf"/>
</dbReference>
<comment type="subcellular location">
    <subcellularLocation>
        <location evidence="1">Membrane</location>
        <topology evidence="1">Multi-pass membrane protein</topology>
    </subcellularLocation>
</comment>
<dbReference type="GO" id="GO:0043679">
    <property type="term" value="C:axon terminus"/>
    <property type="evidence" value="ECO:0007669"/>
    <property type="project" value="TreeGrafter"/>
</dbReference>
<dbReference type="GO" id="GO:0032809">
    <property type="term" value="C:neuronal cell body membrane"/>
    <property type="evidence" value="ECO:0007669"/>
    <property type="project" value="TreeGrafter"/>
</dbReference>
<keyword evidence="3" id="KW-0633">Potassium transport</keyword>
<dbReference type="Gene3D" id="1.20.120.350">
    <property type="entry name" value="Voltage-gated potassium channels. Chain C"/>
    <property type="match status" value="1"/>
</dbReference>